<feature type="compositionally biased region" description="Polar residues" evidence="1">
    <location>
        <begin position="140"/>
        <end position="158"/>
    </location>
</feature>
<proteinExistence type="predicted"/>
<evidence type="ECO:0000313" key="2">
    <source>
        <dbReference type="EMBL" id="KAF2440644.1"/>
    </source>
</evidence>
<feature type="region of interest" description="Disordered" evidence="1">
    <location>
        <begin position="122"/>
        <end position="158"/>
    </location>
</feature>
<accession>A0A9P4U6Z3</accession>
<dbReference type="EMBL" id="MU001507">
    <property type="protein sequence ID" value="KAF2440644.1"/>
    <property type="molecule type" value="Genomic_DNA"/>
</dbReference>
<organism evidence="2 3">
    <name type="scientific">Karstenula rhodostoma CBS 690.94</name>
    <dbReference type="NCBI Taxonomy" id="1392251"/>
    <lineage>
        <taxon>Eukaryota</taxon>
        <taxon>Fungi</taxon>
        <taxon>Dikarya</taxon>
        <taxon>Ascomycota</taxon>
        <taxon>Pezizomycotina</taxon>
        <taxon>Dothideomycetes</taxon>
        <taxon>Pleosporomycetidae</taxon>
        <taxon>Pleosporales</taxon>
        <taxon>Massarineae</taxon>
        <taxon>Didymosphaeriaceae</taxon>
        <taxon>Karstenula</taxon>
    </lineage>
</organism>
<reference evidence="2" key="1">
    <citation type="journal article" date="2020" name="Stud. Mycol.">
        <title>101 Dothideomycetes genomes: a test case for predicting lifestyles and emergence of pathogens.</title>
        <authorList>
            <person name="Haridas S."/>
            <person name="Albert R."/>
            <person name="Binder M."/>
            <person name="Bloem J."/>
            <person name="Labutti K."/>
            <person name="Salamov A."/>
            <person name="Andreopoulos B."/>
            <person name="Baker S."/>
            <person name="Barry K."/>
            <person name="Bills G."/>
            <person name="Bluhm B."/>
            <person name="Cannon C."/>
            <person name="Castanera R."/>
            <person name="Culley D."/>
            <person name="Daum C."/>
            <person name="Ezra D."/>
            <person name="Gonzalez J."/>
            <person name="Henrissat B."/>
            <person name="Kuo A."/>
            <person name="Liang C."/>
            <person name="Lipzen A."/>
            <person name="Lutzoni F."/>
            <person name="Magnuson J."/>
            <person name="Mondo S."/>
            <person name="Nolan M."/>
            <person name="Ohm R."/>
            <person name="Pangilinan J."/>
            <person name="Park H.-J."/>
            <person name="Ramirez L."/>
            <person name="Alfaro M."/>
            <person name="Sun H."/>
            <person name="Tritt A."/>
            <person name="Yoshinaga Y."/>
            <person name="Zwiers L.-H."/>
            <person name="Turgeon B."/>
            <person name="Goodwin S."/>
            <person name="Spatafora J."/>
            <person name="Crous P."/>
            <person name="Grigoriev I."/>
        </authorList>
    </citation>
    <scope>NUCLEOTIDE SEQUENCE</scope>
    <source>
        <strain evidence="2">CBS 690.94</strain>
    </source>
</reference>
<evidence type="ECO:0000313" key="3">
    <source>
        <dbReference type="Proteomes" id="UP000799764"/>
    </source>
</evidence>
<keyword evidence="3" id="KW-1185">Reference proteome</keyword>
<evidence type="ECO:0000256" key="1">
    <source>
        <dbReference type="SAM" id="MobiDB-lite"/>
    </source>
</evidence>
<dbReference type="Proteomes" id="UP000799764">
    <property type="component" value="Unassembled WGS sequence"/>
</dbReference>
<dbReference type="OrthoDB" id="10444287at2759"/>
<dbReference type="AlphaFoldDB" id="A0A9P4U6Z3"/>
<protein>
    <submittedName>
        <fullName evidence="2">Uncharacterized protein</fullName>
    </submittedName>
</protein>
<gene>
    <name evidence="2" type="ORF">P171DRAFT_105062</name>
</gene>
<name>A0A9P4U6Z3_9PLEO</name>
<sequence length="166" mass="18123">MLKRKSMYVCAIMRSMHRAGPATCTQPGPTVCMEASTTNRSRSGSPSFLCTMEVWRARWRLGFGFGFGFYEYALSTTRSNSVPCGCGPRDDPVRSCSPVTVTWPPPLRPFLEFHLASNGQDAPLCTTSRRGPQDPLLARSTASAQSAPRSNAPAQQITPVHIELNA</sequence>
<comment type="caution">
    <text evidence="2">The sequence shown here is derived from an EMBL/GenBank/DDBJ whole genome shotgun (WGS) entry which is preliminary data.</text>
</comment>